<evidence type="ECO:0000256" key="6">
    <source>
        <dbReference type="ARBA" id="ARBA00022695"/>
    </source>
</evidence>
<dbReference type="EC" id="2.7.7.7" evidence="2"/>
<evidence type="ECO:0000256" key="5">
    <source>
        <dbReference type="ARBA" id="ARBA00022679"/>
    </source>
</evidence>
<evidence type="ECO:0000256" key="1">
    <source>
        <dbReference type="ARBA" id="ARBA00004496"/>
    </source>
</evidence>
<dbReference type="InterPro" id="IPR004365">
    <property type="entry name" value="NA-bd_OB_tRNA"/>
</dbReference>
<dbReference type="Proteomes" id="UP001595962">
    <property type="component" value="Unassembled WGS sequence"/>
</dbReference>
<dbReference type="Pfam" id="PF02811">
    <property type="entry name" value="PHP"/>
    <property type="match status" value="1"/>
</dbReference>
<dbReference type="Gene3D" id="3.20.20.140">
    <property type="entry name" value="Metal-dependent hydrolases"/>
    <property type="match status" value="1"/>
</dbReference>
<comment type="subcellular location">
    <subcellularLocation>
        <location evidence="1">Cytoplasm</location>
    </subcellularLocation>
</comment>
<dbReference type="PANTHER" id="PTHR32294">
    <property type="entry name" value="DNA POLYMERASE III SUBUNIT ALPHA"/>
    <property type="match status" value="1"/>
</dbReference>
<dbReference type="Pfam" id="PF07733">
    <property type="entry name" value="DNA_pol3_alpha"/>
    <property type="match status" value="1"/>
</dbReference>
<evidence type="ECO:0000256" key="4">
    <source>
        <dbReference type="ARBA" id="ARBA00022490"/>
    </source>
</evidence>
<dbReference type="PANTHER" id="PTHR32294:SF0">
    <property type="entry name" value="DNA POLYMERASE III SUBUNIT ALPHA"/>
    <property type="match status" value="1"/>
</dbReference>
<dbReference type="Pfam" id="PF20914">
    <property type="entry name" value="DNA_pol_IIIA_C"/>
    <property type="match status" value="1"/>
</dbReference>
<dbReference type="GO" id="GO:0003887">
    <property type="term" value="F:DNA-directed DNA polymerase activity"/>
    <property type="evidence" value="ECO:0007669"/>
    <property type="project" value="UniProtKB-EC"/>
</dbReference>
<keyword evidence="12" id="KW-1185">Reference proteome</keyword>
<dbReference type="Gene3D" id="1.10.10.1600">
    <property type="entry name" value="Bacterial DNA polymerase III alpha subunit, thumb domain"/>
    <property type="match status" value="1"/>
</dbReference>
<dbReference type="InterPro" id="IPR041931">
    <property type="entry name" value="DNA_pol3_alpha_thumb_dom"/>
</dbReference>
<reference evidence="12" key="1">
    <citation type="journal article" date="2019" name="Int. J. Syst. Evol. Microbiol.">
        <title>The Global Catalogue of Microorganisms (GCM) 10K type strain sequencing project: providing services to taxonomists for standard genome sequencing and annotation.</title>
        <authorList>
            <consortium name="The Broad Institute Genomics Platform"/>
            <consortium name="The Broad Institute Genome Sequencing Center for Infectious Disease"/>
            <person name="Wu L."/>
            <person name="Ma J."/>
        </authorList>
    </citation>
    <scope>NUCLEOTIDE SEQUENCE [LARGE SCALE GENOMIC DNA]</scope>
    <source>
        <strain evidence="12">DT28</strain>
    </source>
</reference>
<dbReference type="InterPro" id="IPR004805">
    <property type="entry name" value="DnaE2/DnaE/PolC"/>
</dbReference>
<dbReference type="InterPro" id="IPR012340">
    <property type="entry name" value="NA-bd_OB-fold"/>
</dbReference>
<comment type="caution">
    <text evidence="11">The sequence shown here is derived from an EMBL/GenBank/DDBJ whole genome shotgun (WGS) entry which is preliminary data.</text>
</comment>
<evidence type="ECO:0000313" key="11">
    <source>
        <dbReference type="EMBL" id="MFC4654864.1"/>
    </source>
</evidence>
<dbReference type="InterPro" id="IPR049821">
    <property type="entry name" value="PolIIIA_DnaE1_PHP"/>
</dbReference>
<name>A0ABV9JKU8_9GAMM</name>
<evidence type="ECO:0000313" key="12">
    <source>
        <dbReference type="Proteomes" id="UP001595962"/>
    </source>
</evidence>
<dbReference type="NCBIfam" id="TIGR00594">
    <property type="entry name" value="polc"/>
    <property type="match status" value="1"/>
</dbReference>
<keyword evidence="5 11" id="KW-0808">Transferase</keyword>
<evidence type="ECO:0000256" key="2">
    <source>
        <dbReference type="ARBA" id="ARBA00012417"/>
    </source>
</evidence>
<dbReference type="InterPro" id="IPR003141">
    <property type="entry name" value="Pol/His_phosphatase_N"/>
</dbReference>
<dbReference type="InterPro" id="IPR011708">
    <property type="entry name" value="DNA_pol3_alpha_NTPase_dom"/>
</dbReference>
<evidence type="ECO:0000256" key="9">
    <source>
        <dbReference type="ARBA" id="ARBA00049244"/>
    </source>
</evidence>
<dbReference type="EMBL" id="JBHSGB010000006">
    <property type="protein sequence ID" value="MFC4654864.1"/>
    <property type="molecule type" value="Genomic_DNA"/>
</dbReference>
<dbReference type="CDD" id="cd07433">
    <property type="entry name" value="PHP_PolIIIA_DnaE1"/>
    <property type="match status" value="1"/>
</dbReference>
<dbReference type="Gene3D" id="1.10.150.870">
    <property type="match status" value="1"/>
</dbReference>
<protein>
    <recommendedName>
        <fullName evidence="3">DNA polymerase III subunit alpha</fullName>
        <ecNumber evidence="2">2.7.7.7</ecNumber>
    </recommendedName>
</protein>
<dbReference type="Pfam" id="PF01336">
    <property type="entry name" value="tRNA_anti-codon"/>
    <property type="match status" value="1"/>
</dbReference>
<dbReference type="InterPro" id="IPR004013">
    <property type="entry name" value="PHP_dom"/>
</dbReference>
<evidence type="ECO:0000259" key="10">
    <source>
        <dbReference type="SMART" id="SM00481"/>
    </source>
</evidence>
<dbReference type="SMART" id="SM00481">
    <property type="entry name" value="POLIIIAc"/>
    <property type="match status" value="1"/>
</dbReference>
<comment type="catalytic activity">
    <reaction evidence="9">
        <text>DNA(n) + a 2'-deoxyribonucleoside 5'-triphosphate = DNA(n+1) + diphosphate</text>
        <dbReference type="Rhea" id="RHEA:22508"/>
        <dbReference type="Rhea" id="RHEA-COMP:17339"/>
        <dbReference type="Rhea" id="RHEA-COMP:17340"/>
        <dbReference type="ChEBI" id="CHEBI:33019"/>
        <dbReference type="ChEBI" id="CHEBI:61560"/>
        <dbReference type="ChEBI" id="CHEBI:173112"/>
        <dbReference type="EC" id="2.7.7.7"/>
    </reaction>
</comment>
<dbReference type="Gene3D" id="2.40.50.140">
    <property type="entry name" value="Nucleic acid-binding proteins"/>
    <property type="match status" value="1"/>
</dbReference>
<dbReference type="InterPro" id="IPR016195">
    <property type="entry name" value="Pol/histidinol_Pase-like"/>
</dbReference>
<sequence length="1156" mass="129737">MAEPGFIHLRVHSDFSMVDGIKKIKPIVGAAKKLGMPALALTDQMNMCGLVRFYSTAHDAGIKPLIGADFWVLHPLFPNESCRLLVLAATNEGYANLTLLLSDAYLRGHVQGRPQIEHDWLEKYSPGLIVLSGGKDGPLGKALLKGNAQSTDTLVQFYRQHFPNRFFLELIRTGRADEETYIQMAVELAEREQLPVVATNEVVLLTAEDFPAHEIRVAIHDGYTLEDSRRPKNYSEQQYLRSAEEMQQLFADIPEALQNSVEIAKRCNVTIRLGEYFLPAFPTGGMSDADFLVMKSREGLEERLVQLFPDAAVRAERRGEYDERLQIELDVINQMGFPGYFLVVMEFIQWSKDNDIPVGPGRGSGAGSLVAYALKITDLDPLEFDLLFERFLNPERVSMPDFDVDFCMDRRDEVIEHVADMYGREAVSQIITFGTMAAKAVIRDVGRVLGHPYGFVDRISKLVPPTPGMTLEQAFAEEPRLPELYDSDSEVKDLIDMARQLEGVTRNAGKHAGGVVIAPTKITDFAPVYCDDEGKNPVTQFDKNDVEYAGLVKFDFLGLRTLTILQWAVNMANERLTREGKPLVDINSIPLDDKKSYNVLMKADTTAVFQLESRGMKDLIRRLQPDCFEDMIALVALFRPGPLQSGMVDNFIDRKRGREEISYPDATWQHESLKATLEPTYGIILYQEQVMQIAQVLSGYSLGGADLLRRAMGKKKPEEMAKQRDTFRDGAVKNGVDAELAMKIFDLVEKFAGYGFNKSHSAAYALVSYQTLWMKAHYPAEFMAAVMSADMDNTDKIVTLVDECERMQLKLIPPDVNSGLYKFTVNELGHIVYGIGAIKGVGEGPVDAILEARQQHGKFADLFDFCNKVDLKRLNRRVIEKLILSGAMDKLGPHRAAMMATLEEAMRGAEQQAKAEAVGQADLFGLMAPEPENSAAAFKQVPVWPDEVWLEGERETLGLYLTGHPINRYLAELPHYASGRLVDMQPTRRDQTVHAAGLVLSVRSMINKKGRRWAIVTLDDKSARLDVRFFPEPFETFEHLLQKDKILVVSGQVSFDDFSGGLTMTGREVTDIIAAREKCLKSVTLTVKSQQMQADYLPRLQQAMTEFKQGTVPVRLLYQREEGEVMLALGTEWWVTPTDALLHQLKQLATIQLDFN</sequence>
<dbReference type="InterPro" id="IPR029460">
    <property type="entry name" value="DNAPol_HHH"/>
</dbReference>
<keyword evidence="6 11" id="KW-0548">Nucleotidyltransferase</keyword>
<organism evidence="11 12">
    <name type="scientific">Rheinheimera marina</name>
    <dbReference type="NCBI Taxonomy" id="1774958"/>
    <lineage>
        <taxon>Bacteria</taxon>
        <taxon>Pseudomonadati</taxon>
        <taxon>Pseudomonadota</taxon>
        <taxon>Gammaproteobacteria</taxon>
        <taxon>Chromatiales</taxon>
        <taxon>Chromatiaceae</taxon>
        <taxon>Rheinheimera</taxon>
    </lineage>
</organism>
<dbReference type="Pfam" id="PF17657">
    <property type="entry name" value="DNA_pol3_finger"/>
    <property type="match status" value="1"/>
</dbReference>
<feature type="domain" description="Polymerase/histidinol phosphatase N-terminal" evidence="10">
    <location>
        <begin position="7"/>
        <end position="74"/>
    </location>
</feature>
<keyword evidence="8" id="KW-0239">DNA-directed DNA polymerase</keyword>
<gene>
    <name evidence="11" type="primary">dnaE</name>
    <name evidence="11" type="ORF">ACFO3I_07555</name>
</gene>
<dbReference type="CDD" id="cd04485">
    <property type="entry name" value="DnaE_OBF"/>
    <property type="match status" value="1"/>
</dbReference>
<dbReference type="NCBIfam" id="NF004226">
    <property type="entry name" value="PRK05673.1"/>
    <property type="match status" value="1"/>
</dbReference>
<proteinExistence type="predicted"/>
<evidence type="ECO:0000256" key="7">
    <source>
        <dbReference type="ARBA" id="ARBA00022705"/>
    </source>
</evidence>
<dbReference type="InterPro" id="IPR040982">
    <property type="entry name" value="DNA_pol3_finger"/>
</dbReference>
<accession>A0ABV9JKU8</accession>
<dbReference type="RefSeq" id="WP_377333013.1">
    <property type="nucleotide sequence ID" value="NZ_JBHSGB010000006.1"/>
</dbReference>
<keyword evidence="7" id="KW-0235">DNA replication</keyword>
<dbReference type="Pfam" id="PF14579">
    <property type="entry name" value="HHH_6"/>
    <property type="match status" value="1"/>
</dbReference>
<dbReference type="SUPFAM" id="SSF89550">
    <property type="entry name" value="PHP domain-like"/>
    <property type="match status" value="1"/>
</dbReference>
<evidence type="ECO:0000256" key="3">
    <source>
        <dbReference type="ARBA" id="ARBA00019114"/>
    </source>
</evidence>
<keyword evidence="4" id="KW-0963">Cytoplasm</keyword>
<dbReference type="InterPro" id="IPR048472">
    <property type="entry name" value="DNA_pol_IIIA_C"/>
</dbReference>
<evidence type="ECO:0000256" key="8">
    <source>
        <dbReference type="ARBA" id="ARBA00022932"/>
    </source>
</evidence>